<dbReference type="Proteomes" id="UP000324209">
    <property type="component" value="Chromosome"/>
</dbReference>
<gene>
    <name evidence="6" type="ORF">EXM22_01465</name>
</gene>
<dbReference type="Pfam" id="PF07748">
    <property type="entry name" value="Glyco_hydro_38C"/>
    <property type="match status" value="1"/>
</dbReference>
<dbReference type="SUPFAM" id="SSF74650">
    <property type="entry name" value="Galactose mutarotase-like"/>
    <property type="match status" value="1"/>
</dbReference>
<dbReference type="AlphaFoldDB" id="A0A5C1QKQ5"/>
<dbReference type="Gene3D" id="3.20.110.10">
    <property type="entry name" value="Glycoside hydrolase 38, N terminal domain"/>
    <property type="match status" value="1"/>
</dbReference>
<dbReference type="GO" id="GO:0009313">
    <property type="term" value="P:oligosaccharide catabolic process"/>
    <property type="evidence" value="ECO:0007669"/>
    <property type="project" value="TreeGrafter"/>
</dbReference>
<dbReference type="Pfam" id="PF09261">
    <property type="entry name" value="Alpha-mann_mid"/>
    <property type="match status" value="1"/>
</dbReference>
<dbReference type="GO" id="GO:0004559">
    <property type="term" value="F:alpha-mannosidase activity"/>
    <property type="evidence" value="ECO:0007669"/>
    <property type="project" value="InterPro"/>
</dbReference>
<dbReference type="SUPFAM" id="SSF88713">
    <property type="entry name" value="Glycoside hydrolase/deacetylase"/>
    <property type="match status" value="1"/>
</dbReference>
<dbReference type="GO" id="GO:0046872">
    <property type="term" value="F:metal ion binding"/>
    <property type="evidence" value="ECO:0007669"/>
    <property type="project" value="UniProtKB-KW"/>
</dbReference>
<dbReference type="InterPro" id="IPR013780">
    <property type="entry name" value="Glyco_hydro_b"/>
</dbReference>
<dbReference type="Pfam" id="PF01074">
    <property type="entry name" value="Glyco_hydro_38N"/>
    <property type="match status" value="1"/>
</dbReference>
<evidence type="ECO:0000313" key="6">
    <source>
        <dbReference type="EMBL" id="QEN06722.1"/>
    </source>
</evidence>
<dbReference type="Gene3D" id="1.20.1270.50">
    <property type="entry name" value="Glycoside hydrolase family 38, central domain"/>
    <property type="match status" value="1"/>
</dbReference>
<evidence type="ECO:0000259" key="5">
    <source>
        <dbReference type="SMART" id="SM00872"/>
    </source>
</evidence>
<dbReference type="InterPro" id="IPR027291">
    <property type="entry name" value="Glyco_hydro_38_N_sf"/>
</dbReference>
<comment type="similarity">
    <text evidence="1">Belongs to the glycosyl hydrolase 38 family.</text>
</comment>
<dbReference type="RefSeq" id="WP_149484805.1">
    <property type="nucleotide sequence ID" value="NZ_CP036150.1"/>
</dbReference>
<keyword evidence="4" id="KW-0326">Glycosidase</keyword>
<dbReference type="GO" id="GO:0030246">
    <property type="term" value="F:carbohydrate binding"/>
    <property type="evidence" value="ECO:0007669"/>
    <property type="project" value="InterPro"/>
</dbReference>
<proteinExistence type="inferred from homology"/>
<dbReference type="Gene3D" id="2.70.98.30">
    <property type="entry name" value="Golgi alpha-mannosidase II, domain 4"/>
    <property type="match status" value="1"/>
</dbReference>
<dbReference type="GO" id="GO:0006013">
    <property type="term" value="P:mannose metabolic process"/>
    <property type="evidence" value="ECO:0007669"/>
    <property type="project" value="InterPro"/>
</dbReference>
<dbReference type="Gene3D" id="2.60.40.1180">
    <property type="entry name" value="Golgi alpha-mannosidase II"/>
    <property type="match status" value="1"/>
</dbReference>
<dbReference type="SUPFAM" id="SSF88688">
    <property type="entry name" value="Families 57/38 glycoside transferase middle domain"/>
    <property type="match status" value="1"/>
</dbReference>
<keyword evidence="7" id="KW-1185">Reference proteome</keyword>
<keyword evidence="2" id="KW-0479">Metal-binding</keyword>
<dbReference type="PANTHER" id="PTHR46017">
    <property type="entry name" value="ALPHA-MANNOSIDASE 2C1"/>
    <property type="match status" value="1"/>
</dbReference>
<dbReference type="InterPro" id="IPR011013">
    <property type="entry name" value="Gal_mutarotase_sf_dom"/>
</dbReference>
<dbReference type="InterPro" id="IPR011330">
    <property type="entry name" value="Glyco_hydro/deAcase_b/a-brl"/>
</dbReference>
<organism evidence="6 7">
    <name type="scientific">Oceanispirochaeta crateris</name>
    <dbReference type="NCBI Taxonomy" id="2518645"/>
    <lineage>
        <taxon>Bacteria</taxon>
        <taxon>Pseudomonadati</taxon>
        <taxon>Spirochaetota</taxon>
        <taxon>Spirochaetia</taxon>
        <taxon>Spirochaetales</taxon>
        <taxon>Spirochaetaceae</taxon>
        <taxon>Oceanispirochaeta</taxon>
    </lineage>
</organism>
<accession>A0A5C1QKQ5</accession>
<dbReference type="InterPro" id="IPR015341">
    <property type="entry name" value="Glyco_hydro_38_cen"/>
</dbReference>
<dbReference type="InterPro" id="IPR000602">
    <property type="entry name" value="Glyco_hydro_38_N"/>
</dbReference>
<dbReference type="InterPro" id="IPR011682">
    <property type="entry name" value="Glyco_hydro_38_C"/>
</dbReference>
<keyword evidence="3" id="KW-0378">Hydrolase</keyword>
<sequence>MNKKHRTHLIGNAHLDPVWLWRSTAGLAEIKATFQSALDRMAEFPDFIFTCSSAYYYKWVEDNAPEMFTEIKKYIEKGRWIPTGGMWIQPDCNIPSGESFVRQMLYSQRYFYEKFGLICHTGYNVDSFGHNGMLPQLLKLGGMNSYVFMRPMDHELEGLNHLFQWEGIDGSRVTTYKIPFSYGEWVGENGTNKEVLQTVSMKSRIDDVKEIGQNQDTAMMVFYGVGNHGGGPTIRTLNDIEKLKNEDETLSYSSPKSYFEEFKNIAKPIPVHIGDLQHHGSGCYSAHSQLKMLNCQAENRLMSAEKMMTTAASLISYDYDNSSLKRAWEEVMFNQFHDILAGTSIKKACDDAVESYNEALSIASRLRNSALQKVSWAVDTLGEENISLSKEDDWILWESENKGTPVVVFNPHSFPICSCIQVNVDIKGVTDNKGNAVAIQKVRGPFVNREDKYNTLFTGNIPPLGYSVFWIFKKKEFNISTTSSLSASESHLENSHIRVDIDPKNGWITGIFIKKSKTQILKTPACVPLIIDETECDTWGHGVYEFRNVTGKFGKANTKLLENGPLRSIVRVTSYYENSILQQDFTLYENKCELEVKSRIDLRMKHKMVKLSFPIDLTETSAVYEIPYGHIHKPANGQEEAAQRWVSVIGKTQKGVNLGFAIVNSGKYSYDIRENDLRMTIARTPAYADHFGERDDFSEYMDQGVQEFKYVICPDQGADYAFLSRRAQELNQELLHIIETYHKGKLPSVYSGIEISHENIILSVYKRNEDNTGTILRCYEAAGISTTGVTILLPGCKQRKIESDFNHNQIKTFLIPDKQSDEISEVSFLEMNLDTL</sequence>
<name>A0A5C1QKQ5_9SPIO</name>
<dbReference type="InterPro" id="IPR037094">
    <property type="entry name" value="Glyco_hydro_38_cen_sf"/>
</dbReference>
<dbReference type="KEGG" id="ock:EXM22_01465"/>
<dbReference type="InterPro" id="IPR028995">
    <property type="entry name" value="Glyco_hydro_57/38_cen_sf"/>
</dbReference>
<feature type="domain" description="Glycoside hydrolase family 38 central" evidence="5">
    <location>
        <begin position="278"/>
        <end position="356"/>
    </location>
</feature>
<dbReference type="OrthoDB" id="9772207at2"/>
<evidence type="ECO:0000256" key="1">
    <source>
        <dbReference type="ARBA" id="ARBA00009792"/>
    </source>
</evidence>
<evidence type="ECO:0000256" key="3">
    <source>
        <dbReference type="ARBA" id="ARBA00022801"/>
    </source>
</evidence>
<dbReference type="EMBL" id="CP036150">
    <property type="protein sequence ID" value="QEN06722.1"/>
    <property type="molecule type" value="Genomic_DNA"/>
</dbReference>
<dbReference type="PANTHER" id="PTHR46017:SF1">
    <property type="entry name" value="ALPHA-MANNOSIDASE 2C1"/>
    <property type="match status" value="1"/>
</dbReference>
<reference evidence="6 7" key="1">
    <citation type="submission" date="2019-02" db="EMBL/GenBank/DDBJ databases">
        <title>Complete Genome Sequence and Methylome Analysis of free living Spirochaetas.</title>
        <authorList>
            <person name="Fomenkov A."/>
            <person name="Dubinina G."/>
            <person name="Leshcheva N."/>
            <person name="Mikheeva N."/>
            <person name="Grabovich M."/>
            <person name="Vincze T."/>
            <person name="Roberts R.J."/>
        </authorList>
    </citation>
    <scope>NUCLEOTIDE SEQUENCE [LARGE SCALE GENOMIC DNA]</scope>
    <source>
        <strain evidence="6 7">K2</strain>
    </source>
</reference>
<evidence type="ECO:0000256" key="2">
    <source>
        <dbReference type="ARBA" id="ARBA00022723"/>
    </source>
</evidence>
<evidence type="ECO:0000256" key="4">
    <source>
        <dbReference type="ARBA" id="ARBA00023295"/>
    </source>
</evidence>
<protein>
    <submittedName>
        <fullName evidence="6">Alpha-mannosidase</fullName>
    </submittedName>
</protein>
<dbReference type="CDD" id="cd10789">
    <property type="entry name" value="GH38N_AMII_ER_cytosolic"/>
    <property type="match status" value="1"/>
</dbReference>
<dbReference type="SMART" id="SM00872">
    <property type="entry name" value="Alpha-mann_mid"/>
    <property type="match status" value="1"/>
</dbReference>
<evidence type="ECO:0000313" key="7">
    <source>
        <dbReference type="Proteomes" id="UP000324209"/>
    </source>
</evidence>